<evidence type="ECO:0000256" key="1">
    <source>
        <dbReference type="ARBA" id="ARBA00001231"/>
    </source>
</evidence>
<feature type="active site" description="Proton donor" evidence="6">
    <location>
        <position position="315"/>
    </location>
</feature>
<organism evidence="10 11">
    <name type="scientific">Pyrinomonas methylaliphatogenes</name>
    <dbReference type="NCBI Taxonomy" id="454194"/>
    <lineage>
        <taxon>Bacteria</taxon>
        <taxon>Pseudomonadati</taxon>
        <taxon>Acidobacteriota</taxon>
        <taxon>Blastocatellia</taxon>
        <taxon>Blastocatellales</taxon>
        <taxon>Pyrinomonadaceae</taxon>
        <taxon>Pyrinomonas</taxon>
    </lineage>
</organism>
<dbReference type="STRING" id="454194.PYK22_00590"/>
<reference evidence="10 11" key="1">
    <citation type="submission" date="2013-12" db="EMBL/GenBank/DDBJ databases">
        <authorList>
            <person name="Stott M."/>
        </authorList>
    </citation>
    <scope>NUCLEOTIDE SEQUENCE [LARGE SCALE GENOMIC DNA]</scope>
    <source>
        <strain evidence="10 11">K22</strain>
    </source>
</reference>
<evidence type="ECO:0000259" key="9">
    <source>
        <dbReference type="Pfam" id="PF02838"/>
    </source>
</evidence>
<dbReference type="PANTHER" id="PTHR22600">
    <property type="entry name" value="BETA-HEXOSAMINIDASE"/>
    <property type="match status" value="1"/>
</dbReference>
<dbReference type="SUPFAM" id="SSF55545">
    <property type="entry name" value="beta-N-acetylhexosaminidase-like domain"/>
    <property type="match status" value="1"/>
</dbReference>
<dbReference type="InterPro" id="IPR025705">
    <property type="entry name" value="Beta_hexosaminidase_sua/sub"/>
</dbReference>
<feature type="domain" description="Glycoside hydrolase family 20 catalytic" evidence="8">
    <location>
        <begin position="176"/>
        <end position="383"/>
    </location>
</feature>
<evidence type="ECO:0000256" key="5">
    <source>
        <dbReference type="ARBA" id="ARBA00023295"/>
    </source>
</evidence>
<dbReference type="PRINTS" id="PR00738">
    <property type="entry name" value="GLHYDRLASE20"/>
</dbReference>
<dbReference type="OrthoDB" id="9763537at2"/>
<dbReference type="Gene3D" id="3.30.379.10">
    <property type="entry name" value="Chitobiase/beta-hexosaminidase domain 2-like"/>
    <property type="match status" value="1"/>
</dbReference>
<dbReference type="InterPro" id="IPR015883">
    <property type="entry name" value="Glyco_hydro_20_cat"/>
</dbReference>
<keyword evidence="11" id="KW-1185">Reference proteome</keyword>
<evidence type="ECO:0000313" key="11">
    <source>
        <dbReference type="Proteomes" id="UP000031518"/>
    </source>
</evidence>
<evidence type="ECO:0000313" key="10">
    <source>
        <dbReference type="EMBL" id="CDM64596.1"/>
    </source>
</evidence>
<name>A0A0B6WUE4_9BACT</name>
<accession>A0A0B6WUE4</accession>
<dbReference type="PANTHER" id="PTHR22600:SF57">
    <property type="entry name" value="BETA-N-ACETYLHEXOSAMINIDASE"/>
    <property type="match status" value="1"/>
</dbReference>
<dbReference type="GO" id="GO:0004563">
    <property type="term" value="F:beta-N-acetylhexosaminidase activity"/>
    <property type="evidence" value="ECO:0007669"/>
    <property type="project" value="UniProtKB-EC"/>
</dbReference>
<dbReference type="AlphaFoldDB" id="A0A0B6WUE4"/>
<dbReference type="RefSeq" id="WP_041974128.1">
    <property type="nucleotide sequence ID" value="NZ_CBXV010000002.1"/>
</dbReference>
<keyword evidence="7" id="KW-0175">Coiled coil</keyword>
<sequence>MLRAIGSVICRFALSMLVCYEIGAVAQPGVPLQVIPRPKQIAPTGESFRLDRSVRLELADPKSEDDRFAAQDFIDDVRDVADVALRIGRGRRMILIGMLDDERIRRALARKGVSVPAELNEEGYVLNVSSDEVIVAGRTTAGTFYGLQTLKQLVRGDGANAYIQGARIIDWPTMRWRAVSDDISRGPVPTVEYIKRQLRTFAFFKLNMHSFYMEHVFGSRAHPLIGPEGGALTPDEIREIIAYARRLHIEIVPEQQTFGHLHKVLKTEKYNALAETPYGDVLTPQQEGTYKLIADLYREINELFPGRFFHIGADETFELGEGQSREAVRQRGVGAVYFEHLRRVRDLLQPYGRRLMFWGDIALNHPDLIGEIPRDMIVMNWAYGPRESYESRLKPFKDAGLDQFVCPGVQNWNQIFPNNDAAAINIVNFVRDGQRAGALGMMNTSWDDDGETLFEMTWYGIVLGAAAAWQAVPFDLEAFERDFDWAFFRSEGDRFVRAMRTLGSVNTLLGVGSSDQLFWQEPFTSAFQEQARALHDKTKRMRLMVEEVEETILRERARVRRNRSTLDAMLLAARRFDHLGRRMQVMEQLSERYWDAYLNLNDRRRVRRLTRYTGAIYNDLREMAEELAELKRAYREQWLRENRQYWLDSVLARYDAMIATWLNKSRELDEALRQYERSSILPSPEEFGLGPRPDRGGR</sequence>
<gene>
    <name evidence="10" type="ORF">PYK22_00590</name>
</gene>
<keyword evidence="4" id="KW-0378">Hydrolase</keyword>
<dbReference type="Pfam" id="PF00728">
    <property type="entry name" value="Glyco_hydro_20"/>
    <property type="match status" value="1"/>
</dbReference>
<evidence type="ECO:0000256" key="4">
    <source>
        <dbReference type="ARBA" id="ARBA00022801"/>
    </source>
</evidence>
<dbReference type="Gene3D" id="1.20.120.670">
    <property type="entry name" value="N-acetyl-b-d-glucoasminidase"/>
    <property type="match status" value="1"/>
</dbReference>
<comment type="catalytic activity">
    <reaction evidence="1">
        <text>Hydrolysis of terminal non-reducing N-acetyl-D-hexosamine residues in N-acetyl-beta-D-hexosaminides.</text>
        <dbReference type="EC" id="3.2.1.52"/>
    </reaction>
</comment>
<feature type="domain" description="Beta-hexosaminidase bacterial type N-terminal" evidence="9">
    <location>
        <begin position="33"/>
        <end position="171"/>
    </location>
</feature>
<evidence type="ECO:0000256" key="3">
    <source>
        <dbReference type="ARBA" id="ARBA00012663"/>
    </source>
</evidence>
<proteinExistence type="inferred from homology"/>
<dbReference type="InterPro" id="IPR015882">
    <property type="entry name" value="HEX_bac_N"/>
</dbReference>
<reference evidence="10 11" key="2">
    <citation type="submission" date="2015-01" db="EMBL/GenBank/DDBJ databases">
        <title>Complete genome sequence of Pyrinomonas methylaliphatogenes type strain K22T.</title>
        <authorList>
            <person name="Lee K.C.Y."/>
            <person name="Power J.F."/>
            <person name="Dunfield P.F."/>
            <person name="Morgan X.C."/>
            <person name="Huttenhower C."/>
            <person name="Stott M.B."/>
        </authorList>
    </citation>
    <scope>NUCLEOTIDE SEQUENCE [LARGE SCALE GENOMIC DNA]</scope>
    <source>
        <strain evidence="10 11">K22</strain>
    </source>
</reference>
<dbReference type="Gene3D" id="3.20.20.80">
    <property type="entry name" value="Glycosidases"/>
    <property type="match status" value="1"/>
</dbReference>
<protein>
    <recommendedName>
        <fullName evidence="3">beta-N-acetylhexosaminidase</fullName>
        <ecNumber evidence="3">3.2.1.52</ecNumber>
    </recommendedName>
</protein>
<dbReference type="GO" id="GO:0005975">
    <property type="term" value="P:carbohydrate metabolic process"/>
    <property type="evidence" value="ECO:0007669"/>
    <property type="project" value="InterPro"/>
</dbReference>
<evidence type="ECO:0000256" key="6">
    <source>
        <dbReference type="PIRSR" id="PIRSR625705-1"/>
    </source>
</evidence>
<dbReference type="GO" id="GO:0030203">
    <property type="term" value="P:glycosaminoglycan metabolic process"/>
    <property type="evidence" value="ECO:0007669"/>
    <property type="project" value="TreeGrafter"/>
</dbReference>
<dbReference type="GO" id="GO:0016020">
    <property type="term" value="C:membrane"/>
    <property type="evidence" value="ECO:0007669"/>
    <property type="project" value="TreeGrafter"/>
</dbReference>
<dbReference type="EMBL" id="CBXV010000002">
    <property type="protein sequence ID" value="CDM64596.1"/>
    <property type="molecule type" value="Genomic_DNA"/>
</dbReference>
<dbReference type="EC" id="3.2.1.52" evidence="3"/>
<dbReference type="SUPFAM" id="SSF51445">
    <property type="entry name" value="(Trans)glycosidases"/>
    <property type="match status" value="1"/>
</dbReference>
<dbReference type="InterPro" id="IPR029018">
    <property type="entry name" value="Hex-like_dom2"/>
</dbReference>
<evidence type="ECO:0000256" key="2">
    <source>
        <dbReference type="ARBA" id="ARBA00006285"/>
    </source>
</evidence>
<dbReference type="Proteomes" id="UP000031518">
    <property type="component" value="Unassembled WGS sequence"/>
</dbReference>
<evidence type="ECO:0000259" key="8">
    <source>
        <dbReference type="Pfam" id="PF00728"/>
    </source>
</evidence>
<dbReference type="Pfam" id="PF02838">
    <property type="entry name" value="Glyco_hydro_20b"/>
    <property type="match status" value="1"/>
</dbReference>
<dbReference type="InterPro" id="IPR017853">
    <property type="entry name" value="GH"/>
</dbReference>
<evidence type="ECO:0000256" key="7">
    <source>
        <dbReference type="SAM" id="Coils"/>
    </source>
</evidence>
<keyword evidence="5" id="KW-0326">Glycosidase</keyword>
<feature type="coiled-coil region" evidence="7">
    <location>
        <begin position="617"/>
        <end position="678"/>
    </location>
</feature>
<dbReference type="CDD" id="cd06565">
    <property type="entry name" value="GH20_GcnA-like"/>
    <property type="match status" value="1"/>
</dbReference>
<comment type="similarity">
    <text evidence="2">Belongs to the glycosyl hydrolase 20 family.</text>
</comment>